<evidence type="ECO:0000256" key="1">
    <source>
        <dbReference type="ARBA" id="ARBA00022448"/>
    </source>
</evidence>
<dbReference type="InterPro" id="IPR003593">
    <property type="entry name" value="AAA+_ATPase"/>
</dbReference>
<dbReference type="GO" id="GO:0005524">
    <property type="term" value="F:ATP binding"/>
    <property type="evidence" value="ECO:0007669"/>
    <property type="project" value="UniProtKB-KW"/>
</dbReference>
<protein>
    <recommendedName>
        <fullName evidence="4">ABC transporter domain-containing protein</fullName>
    </recommendedName>
</protein>
<sequence>MLAKQLHLVQHPCMPFSRSWQGHSDCLGLRPCTINVRHYERQGLLQYRPGIARASIQLHDSSNKDQIEQNGAVAALGVALEVSHVSKAFGDKQVLSDVCLEVPRGSFHMLVGPNGCGKSTLLRILGGLMKADRGMCHVLPPAGFVFQNPDHQVVMPTVGADVAFGLGRYKLKEAHVRAHVERMLEAVNLPGFARRQTHTLSGGQKQRVAIAGALAECPKVLLLDELTTFLDGEDQKGVLEAVRNCVGGPDEVTALWVTHRLEELEWADRVSYMDNGRIQFTGSPREATVYLKRLGAHV</sequence>
<dbReference type="InterPro" id="IPR015856">
    <property type="entry name" value="ABC_transpr_CbiO/EcfA_su"/>
</dbReference>
<keyword evidence="3" id="KW-0067">ATP-binding</keyword>
<dbReference type="GO" id="GO:0016887">
    <property type="term" value="F:ATP hydrolysis activity"/>
    <property type="evidence" value="ECO:0007669"/>
    <property type="project" value="InterPro"/>
</dbReference>
<dbReference type="PANTHER" id="PTHR43514">
    <property type="entry name" value="ABC TRANSPORTER I FAMILY MEMBER 10"/>
    <property type="match status" value="1"/>
</dbReference>
<dbReference type="SUPFAM" id="SSF52540">
    <property type="entry name" value="P-loop containing nucleoside triphosphate hydrolases"/>
    <property type="match status" value="1"/>
</dbReference>
<dbReference type="InterPro" id="IPR017871">
    <property type="entry name" value="ABC_transporter-like_CS"/>
</dbReference>
<feature type="domain" description="ABC transporter" evidence="4">
    <location>
        <begin position="80"/>
        <end position="298"/>
    </location>
</feature>
<organism evidence="5 6">
    <name type="scientific">Coccomyxa viridis</name>
    <dbReference type="NCBI Taxonomy" id="1274662"/>
    <lineage>
        <taxon>Eukaryota</taxon>
        <taxon>Viridiplantae</taxon>
        <taxon>Chlorophyta</taxon>
        <taxon>core chlorophytes</taxon>
        <taxon>Trebouxiophyceae</taxon>
        <taxon>Trebouxiophyceae incertae sedis</taxon>
        <taxon>Coccomyxaceae</taxon>
        <taxon>Coccomyxa</taxon>
    </lineage>
</organism>
<dbReference type="AlphaFoldDB" id="A0AAV1IMC4"/>
<dbReference type="GO" id="GO:0016020">
    <property type="term" value="C:membrane"/>
    <property type="evidence" value="ECO:0007669"/>
    <property type="project" value="InterPro"/>
</dbReference>
<dbReference type="PROSITE" id="PS50893">
    <property type="entry name" value="ABC_TRANSPORTER_2"/>
    <property type="match status" value="1"/>
</dbReference>
<evidence type="ECO:0000259" key="4">
    <source>
        <dbReference type="PROSITE" id="PS50893"/>
    </source>
</evidence>
<gene>
    <name evidence="5" type="ORF">CVIRNUC_010837</name>
</gene>
<dbReference type="InterPro" id="IPR050334">
    <property type="entry name" value="Molybdenum_import_ModC"/>
</dbReference>
<proteinExistence type="predicted"/>
<evidence type="ECO:0000256" key="2">
    <source>
        <dbReference type="ARBA" id="ARBA00022741"/>
    </source>
</evidence>
<dbReference type="GO" id="GO:0009941">
    <property type="term" value="C:chloroplast envelope"/>
    <property type="evidence" value="ECO:0007669"/>
    <property type="project" value="TreeGrafter"/>
</dbReference>
<name>A0AAV1IMC4_9CHLO</name>
<keyword evidence="6" id="KW-1185">Reference proteome</keyword>
<evidence type="ECO:0000313" key="6">
    <source>
        <dbReference type="Proteomes" id="UP001314263"/>
    </source>
</evidence>
<reference evidence="5 6" key="1">
    <citation type="submission" date="2023-10" db="EMBL/GenBank/DDBJ databases">
        <authorList>
            <person name="Maclean D."/>
            <person name="Macfadyen A."/>
        </authorList>
    </citation>
    <scope>NUCLEOTIDE SEQUENCE [LARGE SCALE GENOMIC DNA]</scope>
</reference>
<dbReference type="SMART" id="SM00382">
    <property type="entry name" value="AAA"/>
    <property type="match status" value="1"/>
</dbReference>
<dbReference type="Gene3D" id="3.40.50.300">
    <property type="entry name" value="P-loop containing nucleotide triphosphate hydrolases"/>
    <property type="match status" value="1"/>
</dbReference>
<dbReference type="Pfam" id="PF00005">
    <property type="entry name" value="ABC_tran"/>
    <property type="match status" value="1"/>
</dbReference>
<comment type="caution">
    <text evidence="5">The sequence shown here is derived from an EMBL/GenBank/DDBJ whole genome shotgun (WGS) entry which is preliminary data.</text>
</comment>
<dbReference type="CDD" id="cd03225">
    <property type="entry name" value="ABC_cobalt_CbiO_domain1"/>
    <property type="match status" value="1"/>
</dbReference>
<dbReference type="Proteomes" id="UP001314263">
    <property type="component" value="Unassembled WGS sequence"/>
</dbReference>
<accession>A0AAV1IMC4</accession>
<dbReference type="PANTHER" id="PTHR43514:SF4">
    <property type="entry name" value="ABC TRANSPORTER I FAMILY MEMBER 10"/>
    <property type="match status" value="1"/>
</dbReference>
<keyword evidence="2" id="KW-0547">Nucleotide-binding</keyword>
<keyword evidence="1" id="KW-0813">Transport</keyword>
<evidence type="ECO:0000256" key="3">
    <source>
        <dbReference type="ARBA" id="ARBA00022840"/>
    </source>
</evidence>
<dbReference type="InterPro" id="IPR027417">
    <property type="entry name" value="P-loop_NTPase"/>
</dbReference>
<dbReference type="EMBL" id="CAUYUE010000017">
    <property type="protein sequence ID" value="CAK0787615.1"/>
    <property type="molecule type" value="Genomic_DNA"/>
</dbReference>
<dbReference type="GO" id="GO:0055085">
    <property type="term" value="P:transmembrane transport"/>
    <property type="evidence" value="ECO:0007669"/>
    <property type="project" value="InterPro"/>
</dbReference>
<dbReference type="PROSITE" id="PS00211">
    <property type="entry name" value="ABC_TRANSPORTER_1"/>
    <property type="match status" value="1"/>
</dbReference>
<evidence type="ECO:0000313" key="5">
    <source>
        <dbReference type="EMBL" id="CAK0787615.1"/>
    </source>
</evidence>
<dbReference type="InterPro" id="IPR003439">
    <property type="entry name" value="ABC_transporter-like_ATP-bd"/>
</dbReference>